<gene>
    <name evidence="7" type="ORF">BS47DRAFT_1343436</name>
</gene>
<keyword evidence="6" id="KW-0732">Signal</keyword>
<reference evidence="7" key="1">
    <citation type="journal article" date="2020" name="Nat. Commun.">
        <title>Large-scale genome sequencing of mycorrhizal fungi provides insights into the early evolution of symbiotic traits.</title>
        <authorList>
            <person name="Miyauchi S."/>
            <person name="Kiss E."/>
            <person name="Kuo A."/>
            <person name="Drula E."/>
            <person name="Kohler A."/>
            <person name="Sanchez-Garcia M."/>
            <person name="Morin E."/>
            <person name="Andreopoulos B."/>
            <person name="Barry K.W."/>
            <person name="Bonito G."/>
            <person name="Buee M."/>
            <person name="Carver A."/>
            <person name="Chen C."/>
            <person name="Cichocki N."/>
            <person name="Clum A."/>
            <person name="Culley D."/>
            <person name="Crous P.W."/>
            <person name="Fauchery L."/>
            <person name="Girlanda M."/>
            <person name="Hayes R.D."/>
            <person name="Keri Z."/>
            <person name="LaButti K."/>
            <person name="Lipzen A."/>
            <person name="Lombard V."/>
            <person name="Magnuson J."/>
            <person name="Maillard F."/>
            <person name="Murat C."/>
            <person name="Nolan M."/>
            <person name="Ohm R.A."/>
            <person name="Pangilinan J."/>
            <person name="Pereira M.F."/>
            <person name="Perotto S."/>
            <person name="Peter M."/>
            <person name="Pfister S."/>
            <person name="Riley R."/>
            <person name="Sitrit Y."/>
            <person name="Stielow J.B."/>
            <person name="Szollosi G."/>
            <person name="Zifcakova L."/>
            <person name="Stursova M."/>
            <person name="Spatafora J.W."/>
            <person name="Tedersoo L."/>
            <person name="Vaario L.M."/>
            <person name="Yamada A."/>
            <person name="Yan M."/>
            <person name="Wang P."/>
            <person name="Xu J."/>
            <person name="Bruns T."/>
            <person name="Baldrian P."/>
            <person name="Vilgalys R."/>
            <person name="Dunand C."/>
            <person name="Henrissat B."/>
            <person name="Grigoriev I.V."/>
            <person name="Hibbett D."/>
            <person name="Nagy L.G."/>
            <person name="Martin F.M."/>
        </authorList>
    </citation>
    <scope>NUCLEOTIDE SEQUENCE</scope>
    <source>
        <strain evidence="7">UP504</strain>
    </source>
</reference>
<feature type="transmembrane region" description="Helical" evidence="5">
    <location>
        <begin position="151"/>
        <end position="173"/>
    </location>
</feature>
<evidence type="ECO:0000256" key="3">
    <source>
        <dbReference type="ARBA" id="ARBA00022989"/>
    </source>
</evidence>
<evidence type="ECO:0000256" key="6">
    <source>
        <dbReference type="SAM" id="SignalP"/>
    </source>
</evidence>
<dbReference type="PANTHER" id="PTHR31465:SF1">
    <property type="entry name" value="PROTEIN RTA1-RELATED"/>
    <property type="match status" value="1"/>
</dbReference>
<dbReference type="Proteomes" id="UP000886523">
    <property type="component" value="Unassembled WGS sequence"/>
</dbReference>
<accession>A0A9P6DTB5</accession>
<evidence type="ECO:0000256" key="2">
    <source>
        <dbReference type="ARBA" id="ARBA00022692"/>
    </source>
</evidence>
<proteinExistence type="predicted"/>
<dbReference type="GO" id="GO:0016020">
    <property type="term" value="C:membrane"/>
    <property type="evidence" value="ECO:0007669"/>
    <property type="project" value="UniProtKB-SubCell"/>
</dbReference>
<keyword evidence="2 5" id="KW-0812">Transmembrane</keyword>
<dbReference type="InterPro" id="IPR007568">
    <property type="entry name" value="RTA1"/>
</dbReference>
<comment type="caution">
    <text evidence="7">The sequence shown here is derived from an EMBL/GenBank/DDBJ whole genome shotgun (WGS) entry which is preliminary data.</text>
</comment>
<feature type="transmembrane region" description="Helical" evidence="5">
    <location>
        <begin position="110"/>
        <end position="130"/>
    </location>
</feature>
<feature type="transmembrane region" description="Helical" evidence="5">
    <location>
        <begin position="49"/>
        <end position="70"/>
    </location>
</feature>
<dbReference type="Pfam" id="PF04479">
    <property type="entry name" value="RTA1"/>
    <property type="match status" value="1"/>
</dbReference>
<keyword evidence="8" id="KW-1185">Reference proteome</keyword>
<evidence type="ECO:0008006" key="9">
    <source>
        <dbReference type="Google" id="ProtNLM"/>
    </source>
</evidence>
<evidence type="ECO:0000256" key="1">
    <source>
        <dbReference type="ARBA" id="ARBA00004141"/>
    </source>
</evidence>
<evidence type="ECO:0000256" key="5">
    <source>
        <dbReference type="SAM" id="Phobius"/>
    </source>
</evidence>
<name>A0A9P6DTB5_9AGAM</name>
<feature type="chain" id="PRO_5040488648" description="RTA1-domain-containing protein" evidence="6">
    <location>
        <begin position="20"/>
        <end position="360"/>
    </location>
</feature>
<feature type="transmembrane region" description="Helical" evidence="5">
    <location>
        <begin position="193"/>
        <end position="215"/>
    </location>
</feature>
<evidence type="ECO:0000313" key="8">
    <source>
        <dbReference type="Proteomes" id="UP000886523"/>
    </source>
</evidence>
<evidence type="ECO:0000256" key="4">
    <source>
        <dbReference type="ARBA" id="ARBA00023136"/>
    </source>
</evidence>
<keyword evidence="3 5" id="KW-1133">Transmembrane helix</keyword>
<dbReference type="OrthoDB" id="3358017at2759"/>
<protein>
    <recommendedName>
        <fullName evidence="9">RTA1-domain-containing protein</fullName>
    </recommendedName>
</protein>
<keyword evidence="4 5" id="KW-0472">Membrane</keyword>
<evidence type="ECO:0000313" key="7">
    <source>
        <dbReference type="EMBL" id="KAF9514116.1"/>
    </source>
</evidence>
<feature type="transmembrane region" description="Helical" evidence="5">
    <location>
        <begin position="236"/>
        <end position="256"/>
    </location>
</feature>
<dbReference type="PANTHER" id="PTHR31465">
    <property type="entry name" value="PROTEIN RTA1-RELATED"/>
    <property type="match status" value="1"/>
</dbReference>
<feature type="transmembrane region" description="Helical" evidence="5">
    <location>
        <begin position="276"/>
        <end position="295"/>
    </location>
</feature>
<organism evidence="7 8">
    <name type="scientific">Hydnum rufescens UP504</name>
    <dbReference type="NCBI Taxonomy" id="1448309"/>
    <lineage>
        <taxon>Eukaryota</taxon>
        <taxon>Fungi</taxon>
        <taxon>Dikarya</taxon>
        <taxon>Basidiomycota</taxon>
        <taxon>Agaricomycotina</taxon>
        <taxon>Agaricomycetes</taxon>
        <taxon>Cantharellales</taxon>
        <taxon>Hydnaceae</taxon>
        <taxon>Hydnum</taxon>
    </lineage>
</organism>
<comment type="subcellular location">
    <subcellularLocation>
        <location evidence="1">Membrane</location>
        <topology evidence="1">Multi-pass membrane protein</topology>
    </subcellularLocation>
</comment>
<sequence>MSGAFAWMILAALVASSSAAATSNPTPGDPFLDPAHDINNPLRYIPRRVLTGTGVGLYFLVATAMAILMVKSRYRARYMICIIIGGYCMTFGLAMRFVLAKKPDTSGIYIVEYLFVVLSPCAFIAGNYVLLGRLATYLGTGHHLLVRPSRITRIFVTSDITTFLIQATGGGLSTSHEVKTALAGSHVHIPCGLALQLASYFLFTCVYVVFIYKVRTLEPQTWRQDKTKGKKWWEDWRALAAALALSCVGILIRSVYRTMELSQGYVGPLATNEATFYGLDTLPLWIAVTVYVFFWPGRFIDDHVHPDVSGERPIGQVPDGTPARSVDRKTVVAEDHDVEAGSWVLAKDVHGSVEAVAAEK</sequence>
<dbReference type="AlphaFoldDB" id="A0A9P6DTB5"/>
<feature type="signal peptide" evidence="6">
    <location>
        <begin position="1"/>
        <end position="19"/>
    </location>
</feature>
<dbReference type="EMBL" id="MU128964">
    <property type="protein sequence ID" value="KAF9514116.1"/>
    <property type="molecule type" value="Genomic_DNA"/>
</dbReference>
<feature type="transmembrane region" description="Helical" evidence="5">
    <location>
        <begin position="77"/>
        <end position="98"/>
    </location>
</feature>